<dbReference type="OMA" id="RSRIFTY"/>
<dbReference type="AlphaFoldDB" id="U4KWH5"/>
<keyword evidence="2" id="KW-1185">Reference proteome</keyword>
<dbReference type="EMBL" id="HF935274">
    <property type="protein sequence ID" value="CCX05837.1"/>
    <property type="molecule type" value="Genomic_DNA"/>
</dbReference>
<sequence length="55" mass="5938">MTALYSSGDEALVDIIAVTGLAGHAYGSWKAPGGNTIWLKDLLPQDVPRSRIFTY</sequence>
<proteinExistence type="predicted"/>
<evidence type="ECO:0000313" key="2">
    <source>
        <dbReference type="Proteomes" id="UP000018144"/>
    </source>
</evidence>
<dbReference type="OrthoDB" id="5086500at2759"/>
<accession>U4KWH5</accession>
<organism evidence="1 2">
    <name type="scientific">Pyronema omphalodes (strain CBS 100304)</name>
    <name type="common">Pyronema confluens</name>
    <dbReference type="NCBI Taxonomy" id="1076935"/>
    <lineage>
        <taxon>Eukaryota</taxon>
        <taxon>Fungi</taxon>
        <taxon>Dikarya</taxon>
        <taxon>Ascomycota</taxon>
        <taxon>Pezizomycotina</taxon>
        <taxon>Pezizomycetes</taxon>
        <taxon>Pezizales</taxon>
        <taxon>Pyronemataceae</taxon>
        <taxon>Pyronema</taxon>
    </lineage>
</organism>
<dbReference type="Proteomes" id="UP000018144">
    <property type="component" value="Unassembled WGS sequence"/>
</dbReference>
<evidence type="ECO:0000313" key="1">
    <source>
        <dbReference type="EMBL" id="CCX05837.1"/>
    </source>
</evidence>
<name>U4KWH5_PYROM</name>
<reference evidence="1 2" key="1">
    <citation type="journal article" date="2013" name="PLoS Genet.">
        <title>The genome and development-dependent transcriptomes of Pyronema confluens: a window into fungal evolution.</title>
        <authorList>
            <person name="Traeger S."/>
            <person name="Altegoer F."/>
            <person name="Freitag M."/>
            <person name="Gabaldon T."/>
            <person name="Kempken F."/>
            <person name="Kumar A."/>
            <person name="Marcet-Houben M."/>
            <person name="Poggeler S."/>
            <person name="Stajich J.E."/>
            <person name="Nowrousian M."/>
        </authorList>
    </citation>
    <scope>NUCLEOTIDE SEQUENCE [LARGE SCALE GENOMIC DNA]</scope>
    <source>
        <strain evidence="2">CBS 100304</strain>
        <tissue evidence="1">Vegetative mycelium</tissue>
    </source>
</reference>
<gene>
    <name evidence="1" type="ORF">PCON_05424</name>
</gene>
<protein>
    <submittedName>
        <fullName evidence="1">Uncharacterized protein</fullName>
    </submittedName>
</protein>